<protein>
    <submittedName>
        <fullName evidence="1">Uncharacterized protein</fullName>
    </submittedName>
</protein>
<organism evidence="1">
    <name type="scientific">Myoviridae sp. ctcFb5</name>
    <dbReference type="NCBI Taxonomy" id="2825137"/>
    <lineage>
        <taxon>Viruses</taxon>
        <taxon>Duplodnaviria</taxon>
        <taxon>Heunggongvirae</taxon>
        <taxon>Uroviricota</taxon>
        <taxon>Caudoviricetes</taxon>
    </lineage>
</organism>
<evidence type="ECO:0000313" key="1">
    <source>
        <dbReference type="EMBL" id="DAE11174.1"/>
    </source>
</evidence>
<sequence length="51" mass="5959">MIKTFNLYGLFTPCCRGSKIIPVREDKDISEFFHKCKVFAKLRKQHNCPGL</sequence>
<dbReference type="EMBL" id="BK015527">
    <property type="protein sequence ID" value="DAE11174.1"/>
    <property type="molecule type" value="Genomic_DNA"/>
</dbReference>
<name>A0A8S5PVT9_9CAUD</name>
<reference evidence="1" key="1">
    <citation type="journal article" date="2021" name="Proc. Natl. Acad. Sci. U.S.A.">
        <title>A Catalog of Tens of Thousands of Viruses from Human Metagenomes Reveals Hidden Associations with Chronic Diseases.</title>
        <authorList>
            <person name="Tisza M.J."/>
            <person name="Buck C.B."/>
        </authorList>
    </citation>
    <scope>NUCLEOTIDE SEQUENCE</scope>
    <source>
        <strain evidence="1">CtcFb5</strain>
    </source>
</reference>
<accession>A0A8S5PVT9</accession>
<proteinExistence type="predicted"/>